<dbReference type="RefSeq" id="WP_237851979.1">
    <property type="nucleotide sequence ID" value="NZ_JAKLWS010000001.1"/>
</dbReference>
<feature type="domain" description="Cytochrome c-type biogenesis protein H TPR" evidence="5">
    <location>
        <begin position="425"/>
        <end position="514"/>
    </location>
</feature>
<dbReference type="InterPro" id="IPR019734">
    <property type="entry name" value="TPR_rpt"/>
</dbReference>
<dbReference type="Proteomes" id="UP001165366">
    <property type="component" value="Unassembled WGS sequence"/>
</dbReference>
<feature type="repeat" description="TPR" evidence="3">
    <location>
        <begin position="523"/>
        <end position="556"/>
    </location>
</feature>
<feature type="repeat" description="TPR" evidence="3">
    <location>
        <begin position="489"/>
        <end position="522"/>
    </location>
</feature>
<protein>
    <submittedName>
        <fullName evidence="6">Tetratricopeptide repeat protein</fullName>
    </submittedName>
</protein>
<feature type="chain" id="PRO_5047095999" evidence="4">
    <location>
        <begin position="23"/>
        <end position="566"/>
    </location>
</feature>
<feature type="repeat" description="TPR" evidence="3">
    <location>
        <begin position="69"/>
        <end position="102"/>
    </location>
</feature>
<dbReference type="PROSITE" id="PS50293">
    <property type="entry name" value="TPR_REGION"/>
    <property type="match status" value="1"/>
</dbReference>
<reference evidence="6" key="1">
    <citation type="submission" date="2022-01" db="EMBL/GenBank/DDBJ databases">
        <authorList>
            <person name="Wang Y."/>
        </authorList>
    </citation>
    <scope>NUCLEOTIDE SEQUENCE</scope>
    <source>
        <strain evidence="6">WB101</strain>
    </source>
</reference>
<feature type="repeat" description="TPR" evidence="3">
    <location>
        <begin position="103"/>
        <end position="136"/>
    </location>
</feature>
<dbReference type="SMART" id="SM00028">
    <property type="entry name" value="TPR"/>
    <property type="match status" value="11"/>
</dbReference>
<keyword evidence="2 3" id="KW-0802">TPR repeat</keyword>
<dbReference type="SUPFAM" id="SSF48452">
    <property type="entry name" value="TPR-like"/>
    <property type="match status" value="2"/>
</dbReference>
<evidence type="ECO:0000256" key="1">
    <source>
        <dbReference type="ARBA" id="ARBA00022737"/>
    </source>
</evidence>
<dbReference type="Pfam" id="PF23914">
    <property type="entry name" value="TPR_CcmH_CycH"/>
    <property type="match status" value="1"/>
</dbReference>
<accession>A0ABS9K8K7</accession>
<feature type="repeat" description="TPR" evidence="3">
    <location>
        <begin position="315"/>
        <end position="348"/>
    </location>
</feature>
<proteinExistence type="predicted"/>
<organism evidence="6 7">
    <name type="scientific">Rhodohalobacter sulfatireducens</name>
    <dbReference type="NCBI Taxonomy" id="2911366"/>
    <lineage>
        <taxon>Bacteria</taxon>
        <taxon>Pseudomonadati</taxon>
        <taxon>Balneolota</taxon>
        <taxon>Balneolia</taxon>
        <taxon>Balneolales</taxon>
        <taxon>Balneolaceae</taxon>
        <taxon>Rhodohalobacter</taxon>
    </lineage>
</organism>
<evidence type="ECO:0000313" key="6">
    <source>
        <dbReference type="EMBL" id="MCG2587133.1"/>
    </source>
</evidence>
<comment type="caution">
    <text evidence="6">The sequence shown here is derived from an EMBL/GenBank/DDBJ whole genome shotgun (WGS) entry which is preliminary data.</text>
</comment>
<sequence>MIKRSLQFLLAIFFLIPVAIDAQDTTSIDDEMAEALEYYIQGINDFENQDYELALDKLTAAHLKLSDHAGVNYALSDVYLEIDDYTNAAYYGQIAAELEPENKWYHLHLARVYTESGRNEQAINSLNKILEYHPNDIDVLYRLAENYTEIGQLEKSNDMLDNILDLRGSAFEIHLSKFQNYNALNQYENALTELEKMRELNPGNLGTLQTISQFYLELGKEEEAKEVLMEARDRNPNDTNTLILLAEIYIENNNWEELGNTFVMMVQNPMINPPQKMELVRFLMVKYQNEPEQEILEEQTRKVIEALSEEEPDYAPAQLVSADYYLQNNQMEQALVNLERATEINPNQAEAWAQRIQVLFSLGRYEEVVDLSDQANENAPDNAFIQFFTGASYMFEGEYEQAETWLENATMAPSRRNFRSAIYGTLGDVKQELDKWEETVDAYERALRLDPENTTAMNNYAYYLSIREENLEKALEMATEAVESNPGNSSFLDTLGWVYFKMEDYDQARNYIQQSIETGEASAEVFEHMGDVFEALGDLQKAREWWQKALDEDSERTYLNEKLEQI</sequence>
<evidence type="ECO:0000256" key="2">
    <source>
        <dbReference type="ARBA" id="ARBA00022803"/>
    </source>
</evidence>
<dbReference type="PANTHER" id="PTHR44943:SF8">
    <property type="entry name" value="TPR REPEAT-CONTAINING PROTEIN MJ0263"/>
    <property type="match status" value="1"/>
</dbReference>
<dbReference type="Gene3D" id="1.25.40.10">
    <property type="entry name" value="Tetratricopeptide repeat domain"/>
    <property type="match status" value="3"/>
</dbReference>
<reference evidence="6" key="2">
    <citation type="submission" date="2024-05" db="EMBL/GenBank/DDBJ databases">
        <title>Rhodohalobacter halophilus gen. nov., sp. nov., a moderately halophilic member of the family Balneolaceae.</title>
        <authorList>
            <person name="Xia J."/>
        </authorList>
    </citation>
    <scope>NUCLEOTIDE SEQUENCE</scope>
    <source>
        <strain evidence="6">WB101</strain>
    </source>
</reference>
<gene>
    <name evidence="6" type="ORF">L6773_01050</name>
</gene>
<dbReference type="PROSITE" id="PS50005">
    <property type="entry name" value="TPR"/>
    <property type="match status" value="6"/>
</dbReference>
<evidence type="ECO:0000256" key="3">
    <source>
        <dbReference type="PROSITE-ProRule" id="PRU00339"/>
    </source>
</evidence>
<dbReference type="PANTHER" id="PTHR44943">
    <property type="entry name" value="CELLULOSE SYNTHASE OPERON PROTEIN C"/>
    <property type="match status" value="1"/>
</dbReference>
<name>A0ABS9K8K7_9BACT</name>
<keyword evidence="4" id="KW-0732">Signal</keyword>
<feature type="signal peptide" evidence="4">
    <location>
        <begin position="1"/>
        <end position="22"/>
    </location>
</feature>
<dbReference type="Pfam" id="PF14559">
    <property type="entry name" value="TPR_19"/>
    <property type="match status" value="2"/>
</dbReference>
<keyword evidence="1" id="KW-0677">Repeat</keyword>
<dbReference type="Pfam" id="PF13432">
    <property type="entry name" value="TPR_16"/>
    <property type="match status" value="1"/>
</dbReference>
<feature type="repeat" description="TPR" evidence="3">
    <location>
        <begin position="420"/>
        <end position="453"/>
    </location>
</feature>
<evidence type="ECO:0000259" key="5">
    <source>
        <dbReference type="Pfam" id="PF23914"/>
    </source>
</evidence>
<dbReference type="EMBL" id="JAKLWS010000001">
    <property type="protein sequence ID" value="MCG2587133.1"/>
    <property type="molecule type" value="Genomic_DNA"/>
</dbReference>
<keyword evidence="7" id="KW-1185">Reference proteome</keyword>
<dbReference type="InterPro" id="IPR011990">
    <property type="entry name" value="TPR-like_helical_dom_sf"/>
</dbReference>
<evidence type="ECO:0000256" key="4">
    <source>
        <dbReference type="SAM" id="SignalP"/>
    </source>
</evidence>
<dbReference type="InterPro" id="IPR056413">
    <property type="entry name" value="TPR_CcmH_CycH"/>
</dbReference>
<evidence type="ECO:0000313" key="7">
    <source>
        <dbReference type="Proteomes" id="UP001165366"/>
    </source>
</evidence>
<dbReference type="InterPro" id="IPR051685">
    <property type="entry name" value="Ycf3/AcsC/BcsC/TPR_MFPF"/>
</dbReference>